<protein>
    <submittedName>
        <fullName evidence="1">Dipeptidase</fullName>
    </submittedName>
</protein>
<dbReference type="PROSITE" id="PS00869">
    <property type="entry name" value="RENAL_DIPEPTIDASE_1"/>
    <property type="match status" value="1"/>
</dbReference>
<dbReference type="InterPro" id="IPR032466">
    <property type="entry name" value="Metal_Hydrolase"/>
</dbReference>
<reference evidence="2" key="1">
    <citation type="journal article" date="2019" name="Int. J. Syst. Evol. Microbiol.">
        <title>The Global Catalogue of Microorganisms (GCM) 10K type strain sequencing project: providing services to taxonomists for standard genome sequencing and annotation.</title>
        <authorList>
            <consortium name="The Broad Institute Genomics Platform"/>
            <consortium name="The Broad Institute Genome Sequencing Center for Infectious Disease"/>
            <person name="Wu L."/>
            <person name="Ma J."/>
        </authorList>
    </citation>
    <scope>NUCLEOTIDE SEQUENCE [LARGE SCALE GENOMIC DNA]</scope>
    <source>
        <strain evidence="2">CCUG 59189</strain>
    </source>
</reference>
<dbReference type="Gene3D" id="3.20.20.140">
    <property type="entry name" value="Metal-dependent hydrolases"/>
    <property type="match status" value="1"/>
</dbReference>
<dbReference type="PANTHER" id="PTHR10443">
    <property type="entry name" value="MICROSOMAL DIPEPTIDASE"/>
    <property type="match status" value="1"/>
</dbReference>
<dbReference type="CDD" id="cd01301">
    <property type="entry name" value="rDP_like"/>
    <property type="match status" value="1"/>
</dbReference>
<organism evidence="1 2">
    <name type="scientific">Paenibacillus puldeungensis</name>
    <dbReference type="NCBI Taxonomy" id="696536"/>
    <lineage>
        <taxon>Bacteria</taxon>
        <taxon>Bacillati</taxon>
        <taxon>Bacillota</taxon>
        <taxon>Bacilli</taxon>
        <taxon>Bacillales</taxon>
        <taxon>Paenibacillaceae</taxon>
        <taxon>Paenibacillus</taxon>
    </lineage>
</organism>
<dbReference type="InterPro" id="IPR000180">
    <property type="entry name" value="Dipep_AS"/>
</dbReference>
<accession>A0ABW3RYN1</accession>
<dbReference type="InterPro" id="IPR008257">
    <property type="entry name" value="Pept_M19"/>
</dbReference>
<dbReference type="PANTHER" id="PTHR10443:SF12">
    <property type="entry name" value="DIPEPTIDASE"/>
    <property type="match status" value="1"/>
</dbReference>
<name>A0ABW3RYN1_9BACL</name>
<keyword evidence="2" id="KW-1185">Reference proteome</keyword>
<evidence type="ECO:0000313" key="1">
    <source>
        <dbReference type="EMBL" id="MFD1177271.1"/>
    </source>
</evidence>
<proteinExistence type="predicted"/>
<gene>
    <name evidence="1" type="ORF">ACFQ3W_13320</name>
</gene>
<comment type="caution">
    <text evidence="1">The sequence shown here is derived from an EMBL/GenBank/DDBJ whole genome shotgun (WGS) entry which is preliminary data.</text>
</comment>
<dbReference type="Pfam" id="PF01244">
    <property type="entry name" value="Peptidase_M19"/>
    <property type="match status" value="1"/>
</dbReference>
<dbReference type="EMBL" id="JBHTLM010000008">
    <property type="protein sequence ID" value="MFD1177271.1"/>
    <property type="molecule type" value="Genomic_DNA"/>
</dbReference>
<dbReference type="Proteomes" id="UP001597262">
    <property type="component" value="Unassembled WGS sequence"/>
</dbReference>
<dbReference type="RefSeq" id="WP_379319707.1">
    <property type="nucleotide sequence ID" value="NZ_JBHTLM010000008.1"/>
</dbReference>
<dbReference type="SUPFAM" id="SSF51556">
    <property type="entry name" value="Metallo-dependent hydrolases"/>
    <property type="match status" value="1"/>
</dbReference>
<dbReference type="PROSITE" id="PS51365">
    <property type="entry name" value="RENAL_DIPEPTIDASE_2"/>
    <property type="match status" value="1"/>
</dbReference>
<sequence>MIKKPVIDFHCDALSKMLLDPKLDFTQDERLDVNLTRMEEGGVRLQCFAIFLSQSLGKPKIEHILNQIDIFNQRVIRFGVTPVFTAEDFIALEQSGGQGGILSLEGADGLEGNLFYLQLCYEKGVRFLGLTWNYANWAADGILEPRGGGLTPEGVSLVKACHELGMILDVSHLSVKGFWELAELAGHSGRPFIASHSNAHHICPNARNLRDDQIKEIIRLGGKIGINMYPPFVKEGENTSIRDILPHIDHICSLGGEHTIMLGSDFDGIEIHLSDLQHAGQYADFANFLLKHYSEELVWGWLYGNAAGFLKAWLPPKEKAL</sequence>
<evidence type="ECO:0000313" key="2">
    <source>
        <dbReference type="Proteomes" id="UP001597262"/>
    </source>
</evidence>